<proteinExistence type="predicted"/>
<name>C0FUD5_9FIRM</name>
<reference evidence="1 2" key="2">
    <citation type="submission" date="2009-03" db="EMBL/GenBank/DDBJ databases">
        <title>Draft genome sequence of Roseburia inulinivorans (DSM 16841).</title>
        <authorList>
            <person name="Sudarsanam P."/>
            <person name="Ley R."/>
            <person name="Guruge J."/>
            <person name="Turnbaugh P.J."/>
            <person name="Mahowald M."/>
            <person name="Liep D."/>
            <person name="Gordon J."/>
        </authorList>
    </citation>
    <scope>NUCLEOTIDE SEQUENCE [LARGE SCALE GENOMIC DNA]</scope>
    <source>
        <strain evidence="1 2">DSM 16841</strain>
    </source>
</reference>
<dbReference type="EMBL" id="ACFY01000093">
    <property type="protein sequence ID" value="EEG93804.1"/>
    <property type="molecule type" value="Genomic_DNA"/>
</dbReference>
<evidence type="ECO:0000313" key="2">
    <source>
        <dbReference type="Proteomes" id="UP000003561"/>
    </source>
</evidence>
<gene>
    <name evidence="1" type="ORF">ROSEINA2194_02356</name>
</gene>
<organism evidence="1 2">
    <name type="scientific">Roseburia inulinivorans DSM 16841</name>
    <dbReference type="NCBI Taxonomy" id="622312"/>
    <lineage>
        <taxon>Bacteria</taxon>
        <taxon>Bacillati</taxon>
        <taxon>Bacillota</taxon>
        <taxon>Clostridia</taxon>
        <taxon>Lachnospirales</taxon>
        <taxon>Lachnospiraceae</taxon>
        <taxon>Roseburia</taxon>
    </lineage>
</organism>
<dbReference type="RefSeq" id="WP_007886444.1">
    <property type="nucleotide sequence ID" value="NZ_ACFY01000093.1"/>
</dbReference>
<reference evidence="1 2" key="1">
    <citation type="submission" date="2009-02" db="EMBL/GenBank/DDBJ databases">
        <authorList>
            <person name="Fulton L."/>
            <person name="Clifton S."/>
            <person name="Fulton B."/>
            <person name="Xu J."/>
            <person name="Minx P."/>
            <person name="Pepin K.H."/>
            <person name="Johnson M."/>
            <person name="Bhonagiri V."/>
            <person name="Nash W.E."/>
            <person name="Mardis E.R."/>
            <person name="Wilson R.K."/>
        </authorList>
    </citation>
    <scope>NUCLEOTIDE SEQUENCE [LARGE SCALE GENOMIC DNA]</scope>
    <source>
        <strain evidence="1 2">DSM 16841</strain>
    </source>
</reference>
<accession>C0FUD5</accession>
<sequence length="110" mass="12896">MREKILQAIRKFQIETYLVTEKTVEGAELYFIKKELDMRRMKQDAVSAVTIYRDFETDGKKMRGSANINIFPEMTQEEVDEAVKGAYYAASFVKNPFFELPKGKKRIKCR</sequence>
<dbReference type="eggNOG" id="COG0312">
    <property type="taxonomic scope" value="Bacteria"/>
</dbReference>
<comment type="caution">
    <text evidence="1">The sequence shown here is derived from an EMBL/GenBank/DDBJ whole genome shotgun (WGS) entry which is preliminary data.</text>
</comment>
<dbReference type="Proteomes" id="UP000003561">
    <property type="component" value="Unassembled WGS sequence"/>
</dbReference>
<dbReference type="AlphaFoldDB" id="C0FUD5"/>
<protein>
    <submittedName>
        <fullName evidence="1">Modulator of DNA gyrase family protein</fullName>
    </submittedName>
</protein>
<evidence type="ECO:0000313" key="1">
    <source>
        <dbReference type="EMBL" id="EEG93804.1"/>
    </source>
</evidence>